<evidence type="ECO:0000313" key="3">
    <source>
        <dbReference type="EMBL" id="MBD7913009.1"/>
    </source>
</evidence>
<evidence type="ECO:0000256" key="1">
    <source>
        <dbReference type="SAM" id="Phobius"/>
    </source>
</evidence>
<keyword evidence="4" id="KW-1185">Reference proteome</keyword>
<keyword evidence="1" id="KW-0472">Membrane</keyword>
<dbReference type="RefSeq" id="WP_191769916.1">
    <property type="nucleotide sequence ID" value="NZ_JACSRA010000033.1"/>
</dbReference>
<evidence type="ECO:0000313" key="4">
    <source>
        <dbReference type="Proteomes" id="UP000627781"/>
    </source>
</evidence>
<dbReference type="PANTHER" id="PTHR40038:SF1">
    <property type="entry name" value="MEMBRANE-ASSOCIATED PROTEIN TCAA"/>
    <property type="match status" value="1"/>
</dbReference>
<sequence>MNKLINGKNKFLNYFLDLMNNLRESNIRKFIRKRLKLIIVILIGIFLFLGYFIGRVNSSRDRIIGKLEVALKDGDVSKLSKIVKLDGKKVDKEKLKPLINYYNVDSSRSDSAIRILKVGGETEAFKLESRNSLFGTDYYIDLNTYKLKVKSNFEEGIFTINNKDYVNGDEEQKGLIPGIYSVDGKLKSDYGDVESSKELVLMKDEEIDVDFPAIKVKVESKYEDSEIFVNEEDTNIKVKDGEEIGPFATDGSVLLHIENDFPWGRIKSEDVAVRNTPNMKLDINMENDEMKSELEEASNDFYNSVFKSLNYEDKNSIKAATETTRDKIYDILEKKYIFLKNEYTIKNVNIDNEKSQYDYNDGIYRAILVVKVDYEIKKSFLGLNKSNNSKLFFTKLIYDENGWKIDDVENFSL</sequence>
<organism evidence="3 4">
    <name type="scientific">Clostridium cibarium</name>
    <dbReference type="NCBI Taxonomy" id="2762247"/>
    <lineage>
        <taxon>Bacteria</taxon>
        <taxon>Bacillati</taxon>
        <taxon>Bacillota</taxon>
        <taxon>Clostridia</taxon>
        <taxon>Eubacteriales</taxon>
        <taxon>Clostridiaceae</taxon>
        <taxon>Clostridium</taxon>
    </lineage>
</organism>
<feature type="domain" description="TcaA 4th" evidence="2">
    <location>
        <begin position="214"/>
        <end position="281"/>
    </location>
</feature>
<gene>
    <name evidence="3" type="ORF">H9661_16780</name>
</gene>
<dbReference type="PANTHER" id="PTHR40038">
    <property type="entry name" value="MEMBRANE-ASSOCIATED PROTEIN TCAA"/>
    <property type="match status" value="1"/>
</dbReference>
<dbReference type="InterPro" id="IPR054530">
    <property type="entry name" value="TcaA_4th"/>
</dbReference>
<reference evidence="3 4" key="1">
    <citation type="submission" date="2020-08" db="EMBL/GenBank/DDBJ databases">
        <title>A Genomic Blueprint of the Chicken Gut Microbiome.</title>
        <authorList>
            <person name="Gilroy R."/>
            <person name="Ravi A."/>
            <person name="Getino M."/>
            <person name="Pursley I."/>
            <person name="Horton D.L."/>
            <person name="Alikhan N.-F."/>
            <person name="Baker D."/>
            <person name="Gharbi K."/>
            <person name="Hall N."/>
            <person name="Watson M."/>
            <person name="Adriaenssens E.M."/>
            <person name="Foster-Nyarko E."/>
            <person name="Jarju S."/>
            <person name="Secka A."/>
            <person name="Antonio M."/>
            <person name="Oren A."/>
            <person name="Chaudhuri R."/>
            <person name="La Ragione R.M."/>
            <person name="Hildebrand F."/>
            <person name="Pallen M.J."/>
        </authorList>
    </citation>
    <scope>NUCLEOTIDE SEQUENCE [LARGE SCALE GENOMIC DNA]</scope>
    <source>
        <strain evidence="3 4">Sa3CVN1</strain>
    </source>
</reference>
<name>A0ABR8PXW7_9CLOT</name>
<dbReference type="Pfam" id="PF22820">
    <property type="entry name" value="TcaA_3rd_4th"/>
    <property type="match status" value="1"/>
</dbReference>
<keyword evidence="1" id="KW-1133">Transmembrane helix</keyword>
<dbReference type="Proteomes" id="UP000627781">
    <property type="component" value="Unassembled WGS sequence"/>
</dbReference>
<proteinExistence type="predicted"/>
<accession>A0ABR8PXW7</accession>
<comment type="caution">
    <text evidence="3">The sequence shown here is derived from an EMBL/GenBank/DDBJ whole genome shotgun (WGS) entry which is preliminary data.</text>
</comment>
<dbReference type="EMBL" id="JACSRA010000033">
    <property type="protein sequence ID" value="MBD7913009.1"/>
    <property type="molecule type" value="Genomic_DNA"/>
</dbReference>
<protein>
    <recommendedName>
        <fullName evidence="2">TcaA 4th domain-containing protein</fullName>
    </recommendedName>
</protein>
<feature type="transmembrane region" description="Helical" evidence="1">
    <location>
        <begin position="35"/>
        <end position="54"/>
    </location>
</feature>
<evidence type="ECO:0000259" key="2">
    <source>
        <dbReference type="Pfam" id="PF22820"/>
    </source>
</evidence>
<keyword evidence="1" id="KW-0812">Transmembrane</keyword>